<feature type="domain" description="CENP-V/GFA" evidence="5">
    <location>
        <begin position="2"/>
        <end position="104"/>
    </location>
</feature>
<dbReference type="InterPro" id="IPR006913">
    <property type="entry name" value="CENP-V/GFA"/>
</dbReference>
<organism evidence="6 7">
    <name type="scientific">Sorangium atrum</name>
    <dbReference type="NCBI Taxonomy" id="2995308"/>
    <lineage>
        <taxon>Bacteria</taxon>
        <taxon>Pseudomonadati</taxon>
        <taxon>Myxococcota</taxon>
        <taxon>Polyangia</taxon>
        <taxon>Polyangiales</taxon>
        <taxon>Polyangiaceae</taxon>
        <taxon>Sorangium</taxon>
    </lineage>
</organism>
<keyword evidence="3" id="KW-0862">Zinc</keyword>
<dbReference type="RefSeq" id="WP_272097804.1">
    <property type="nucleotide sequence ID" value="NZ_JAQNDK010000002.1"/>
</dbReference>
<accession>A0ABT5C4B8</accession>
<keyword evidence="7" id="KW-1185">Reference proteome</keyword>
<dbReference type="Pfam" id="PF04828">
    <property type="entry name" value="GFA"/>
    <property type="match status" value="2"/>
</dbReference>
<sequence length="281" mass="30526">MTKGACLCGTVRFEIDGPFQTMLNCHCSMCRKFNGTAFTTAVVAPLPGFRWLAGEDAIRPSCASDRRSFCGTCGSATPMLRPERQLAVLHAGNLEGDLGIEPKFHQFVGSKAPWYTITDSLPQFEEWRPEMQAPVVSRPVAPPKEGVTQGSCLCGDVAFEFDGAPLRMVSCHCTRCRLGRSSAHATNVFVALDSFRWIHGDAQIASYKVPDARFFTVAFCKRCGGAAPRLSSERGFAVVPAGTLDTDPGIRPAAHIFVDSKASWFPITDALPQFAEYPPQA</sequence>
<proteinExistence type="inferred from homology"/>
<dbReference type="PANTHER" id="PTHR33337">
    <property type="entry name" value="GFA DOMAIN-CONTAINING PROTEIN"/>
    <property type="match status" value="1"/>
</dbReference>
<evidence type="ECO:0000313" key="6">
    <source>
        <dbReference type="EMBL" id="MDC0680778.1"/>
    </source>
</evidence>
<dbReference type="SUPFAM" id="SSF51316">
    <property type="entry name" value="Mss4-like"/>
    <property type="match status" value="2"/>
</dbReference>
<keyword evidence="2" id="KW-0479">Metal-binding</keyword>
<evidence type="ECO:0000313" key="7">
    <source>
        <dbReference type="Proteomes" id="UP001217485"/>
    </source>
</evidence>
<protein>
    <submittedName>
        <fullName evidence="6">GFA family protein</fullName>
    </submittedName>
</protein>
<feature type="domain" description="CENP-V/GFA" evidence="5">
    <location>
        <begin position="148"/>
        <end position="254"/>
    </location>
</feature>
<dbReference type="EMBL" id="JAQNDK010000002">
    <property type="protein sequence ID" value="MDC0680778.1"/>
    <property type="molecule type" value="Genomic_DNA"/>
</dbReference>
<keyword evidence="4" id="KW-0456">Lyase</keyword>
<dbReference type="Proteomes" id="UP001217485">
    <property type="component" value="Unassembled WGS sequence"/>
</dbReference>
<evidence type="ECO:0000256" key="3">
    <source>
        <dbReference type="ARBA" id="ARBA00022833"/>
    </source>
</evidence>
<comment type="caution">
    <text evidence="6">The sequence shown here is derived from an EMBL/GenBank/DDBJ whole genome shotgun (WGS) entry which is preliminary data.</text>
</comment>
<dbReference type="Gene3D" id="3.90.1590.10">
    <property type="entry name" value="glutathione-dependent formaldehyde- activating enzyme (gfa)"/>
    <property type="match status" value="2"/>
</dbReference>
<reference evidence="6 7" key="1">
    <citation type="submission" date="2023-01" db="EMBL/GenBank/DDBJ databases">
        <title>Minimal conservation of predation-associated metabolite biosynthetic gene clusters underscores biosynthetic potential of Myxococcota including descriptions for ten novel species: Archangium lansinium sp. nov., Myxococcus landrumus sp. nov., Nannocystis bai.</title>
        <authorList>
            <person name="Ahearne A."/>
            <person name="Stevens C."/>
            <person name="Dowd S."/>
        </authorList>
    </citation>
    <scope>NUCLEOTIDE SEQUENCE [LARGE SCALE GENOMIC DNA]</scope>
    <source>
        <strain evidence="6 7">WIWO2</strain>
    </source>
</reference>
<comment type="similarity">
    <text evidence="1">Belongs to the Gfa family.</text>
</comment>
<dbReference type="PROSITE" id="PS51891">
    <property type="entry name" value="CENP_V_GFA"/>
    <property type="match status" value="2"/>
</dbReference>
<dbReference type="PANTHER" id="PTHR33337:SF40">
    <property type="entry name" value="CENP-V_GFA DOMAIN-CONTAINING PROTEIN-RELATED"/>
    <property type="match status" value="1"/>
</dbReference>
<evidence type="ECO:0000256" key="4">
    <source>
        <dbReference type="ARBA" id="ARBA00023239"/>
    </source>
</evidence>
<evidence type="ECO:0000259" key="5">
    <source>
        <dbReference type="PROSITE" id="PS51891"/>
    </source>
</evidence>
<gene>
    <name evidence="6" type="ORF">POL72_23770</name>
</gene>
<dbReference type="InterPro" id="IPR011057">
    <property type="entry name" value="Mss4-like_sf"/>
</dbReference>
<evidence type="ECO:0000256" key="2">
    <source>
        <dbReference type="ARBA" id="ARBA00022723"/>
    </source>
</evidence>
<name>A0ABT5C4B8_9BACT</name>
<evidence type="ECO:0000256" key="1">
    <source>
        <dbReference type="ARBA" id="ARBA00005495"/>
    </source>
</evidence>